<evidence type="ECO:0000313" key="3">
    <source>
        <dbReference type="Proteomes" id="UP001321473"/>
    </source>
</evidence>
<gene>
    <name evidence="2" type="ORF">V5799_029532</name>
</gene>
<protein>
    <recommendedName>
        <fullName evidence="1">YegS/DAGK C-terminal domain-containing protein</fullName>
    </recommendedName>
</protein>
<name>A0AAQ4ERH4_AMBAM</name>
<dbReference type="SUPFAM" id="SSF111331">
    <property type="entry name" value="NAD kinase/diacylglycerol kinase-like"/>
    <property type="match status" value="1"/>
</dbReference>
<feature type="domain" description="YegS/DAGK C-terminal" evidence="1">
    <location>
        <begin position="7"/>
        <end position="89"/>
    </location>
</feature>
<accession>A0AAQ4ERH4</accession>
<dbReference type="Pfam" id="PF19279">
    <property type="entry name" value="YegS_C"/>
    <property type="match status" value="1"/>
</dbReference>
<dbReference type="InterPro" id="IPR045540">
    <property type="entry name" value="YegS/DAGK_C"/>
</dbReference>
<dbReference type="EMBL" id="JARKHS020012195">
    <property type="protein sequence ID" value="KAK8777123.1"/>
    <property type="molecule type" value="Genomic_DNA"/>
</dbReference>
<comment type="caution">
    <text evidence="2">The sequence shown here is derived from an EMBL/GenBank/DDBJ whole genome shotgun (WGS) entry which is preliminary data.</text>
</comment>
<keyword evidence="3" id="KW-1185">Reference proteome</keyword>
<dbReference type="InterPro" id="IPR016064">
    <property type="entry name" value="NAD/diacylglycerol_kinase_sf"/>
</dbReference>
<organism evidence="2 3">
    <name type="scientific">Amblyomma americanum</name>
    <name type="common">Lone star tick</name>
    <dbReference type="NCBI Taxonomy" id="6943"/>
    <lineage>
        <taxon>Eukaryota</taxon>
        <taxon>Metazoa</taxon>
        <taxon>Ecdysozoa</taxon>
        <taxon>Arthropoda</taxon>
        <taxon>Chelicerata</taxon>
        <taxon>Arachnida</taxon>
        <taxon>Acari</taxon>
        <taxon>Parasitiformes</taxon>
        <taxon>Ixodida</taxon>
        <taxon>Ixodoidea</taxon>
        <taxon>Ixodidae</taxon>
        <taxon>Amblyomminae</taxon>
        <taxon>Amblyomma</taxon>
    </lineage>
</organism>
<reference evidence="2 3" key="1">
    <citation type="journal article" date="2023" name="Arcadia Sci">
        <title>De novo assembly of a long-read Amblyomma americanum tick genome.</title>
        <authorList>
            <person name="Chou S."/>
            <person name="Poskanzer K.E."/>
            <person name="Rollins M."/>
            <person name="Thuy-Boun P.S."/>
        </authorList>
    </citation>
    <scope>NUCLEOTIDE SEQUENCE [LARGE SCALE GENOMIC DNA]</scope>
    <source>
        <strain evidence="2">F_SG_1</strain>
        <tissue evidence="2">Salivary glands</tissue>
    </source>
</reference>
<dbReference type="AlphaFoldDB" id="A0AAQ4ERH4"/>
<proteinExistence type="predicted"/>
<dbReference type="Proteomes" id="UP001321473">
    <property type="component" value="Unassembled WGS sequence"/>
</dbReference>
<dbReference type="Gene3D" id="2.60.200.40">
    <property type="match status" value="1"/>
</dbReference>
<sequence length="95" mass="10698">MVNHLFIAPDSRQDDGIAWLLLIRGDASRIQVLSYFKAQEAGEHVDLPFVRLIPMRASRLETFTDVSTITVDGEVVKTKILQARELPSMGQILTF</sequence>
<evidence type="ECO:0000259" key="1">
    <source>
        <dbReference type="Pfam" id="PF19279"/>
    </source>
</evidence>
<evidence type="ECO:0000313" key="2">
    <source>
        <dbReference type="EMBL" id="KAK8777123.1"/>
    </source>
</evidence>